<name>A0AA39VCU1_ACESA</name>
<reference evidence="2" key="2">
    <citation type="submission" date="2023-06" db="EMBL/GenBank/DDBJ databases">
        <authorList>
            <person name="Swenson N.G."/>
            <person name="Wegrzyn J.L."/>
            <person name="Mcevoy S.L."/>
        </authorList>
    </citation>
    <scope>NUCLEOTIDE SEQUENCE</scope>
    <source>
        <strain evidence="2">NS2018</strain>
        <tissue evidence="2">Leaf</tissue>
    </source>
</reference>
<reference evidence="2" key="1">
    <citation type="journal article" date="2022" name="Plant J.">
        <title>Strategies of tolerance reflected in two North American maple genomes.</title>
        <authorList>
            <person name="McEvoy S.L."/>
            <person name="Sezen U.U."/>
            <person name="Trouern-Trend A."/>
            <person name="McMahon S.M."/>
            <person name="Schaberg P.G."/>
            <person name="Yang J."/>
            <person name="Wegrzyn J.L."/>
            <person name="Swenson N.G."/>
        </authorList>
    </citation>
    <scope>NUCLEOTIDE SEQUENCE</scope>
    <source>
        <strain evidence="2">NS2018</strain>
    </source>
</reference>
<protein>
    <submittedName>
        <fullName evidence="2">Uncharacterized protein</fullName>
    </submittedName>
</protein>
<sequence>MWFGWTCADESENPNYDPSGHVILIKSPAEGGSDDDDLRTKQQRRTTTAMAGHEARRSFVVREATQRTPENHDGAVAMAKPRSSSARPSETRQRPPSLVQIDRQRLFSSKHFGADLKLMIWGTDLKFLIWGLGFLIWGCGGF</sequence>
<evidence type="ECO:0000256" key="1">
    <source>
        <dbReference type="SAM" id="MobiDB-lite"/>
    </source>
</evidence>
<evidence type="ECO:0000313" key="3">
    <source>
        <dbReference type="Proteomes" id="UP001168877"/>
    </source>
</evidence>
<dbReference type="AlphaFoldDB" id="A0AA39VCU1"/>
<organism evidence="2 3">
    <name type="scientific">Acer saccharum</name>
    <name type="common">Sugar maple</name>
    <dbReference type="NCBI Taxonomy" id="4024"/>
    <lineage>
        <taxon>Eukaryota</taxon>
        <taxon>Viridiplantae</taxon>
        <taxon>Streptophyta</taxon>
        <taxon>Embryophyta</taxon>
        <taxon>Tracheophyta</taxon>
        <taxon>Spermatophyta</taxon>
        <taxon>Magnoliopsida</taxon>
        <taxon>eudicotyledons</taxon>
        <taxon>Gunneridae</taxon>
        <taxon>Pentapetalae</taxon>
        <taxon>rosids</taxon>
        <taxon>malvids</taxon>
        <taxon>Sapindales</taxon>
        <taxon>Sapindaceae</taxon>
        <taxon>Hippocastanoideae</taxon>
        <taxon>Acereae</taxon>
        <taxon>Acer</taxon>
    </lineage>
</organism>
<dbReference type="EMBL" id="JAUESC010000387">
    <property type="protein sequence ID" value="KAK0575260.1"/>
    <property type="molecule type" value="Genomic_DNA"/>
</dbReference>
<gene>
    <name evidence="2" type="ORF">LWI29_036107</name>
</gene>
<keyword evidence="3" id="KW-1185">Reference proteome</keyword>
<evidence type="ECO:0000313" key="2">
    <source>
        <dbReference type="EMBL" id="KAK0575260.1"/>
    </source>
</evidence>
<feature type="region of interest" description="Disordered" evidence="1">
    <location>
        <begin position="66"/>
        <end position="97"/>
    </location>
</feature>
<dbReference type="Proteomes" id="UP001168877">
    <property type="component" value="Unassembled WGS sequence"/>
</dbReference>
<accession>A0AA39VCU1</accession>
<comment type="caution">
    <text evidence="2">The sequence shown here is derived from an EMBL/GenBank/DDBJ whole genome shotgun (WGS) entry which is preliminary data.</text>
</comment>
<proteinExistence type="predicted"/>